<dbReference type="EC" id="1.10.3.2" evidence="5"/>
<dbReference type="InterPro" id="IPR001117">
    <property type="entry name" value="Cu-oxidase_2nd"/>
</dbReference>
<dbReference type="InterPro" id="IPR033138">
    <property type="entry name" value="Cu_oxidase_CS"/>
</dbReference>
<dbReference type="InterPro" id="IPR045087">
    <property type="entry name" value="Cu-oxidase_fam"/>
</dbReference>
<comment type="catalytic activity">
    <reaction evidence="1">
        <text>4 hydroquinone + O2 = 4 benzosemiquinone + 2 H2O</text>
        <dbReference type="Rhea" id="RHEA:11276"/>
        <dbReference type="ChEBI" id="CHEBI:15377"/>
        <dbReference type="ChEBI" id="CHEBI:15379"/>
        <dbReference type="ChEBI" id="CHEBI:17594"/>
        <dbReference type="ChEBI" id="CHEBI:17977"/>
        <dbReference type="EC" id="1.10.3.2"/>
    </reaction>
</comment>
<dbReference type="InterPro" id="IPR011706">
    <property type="entry name" value="Cu-oxidase_C"/>
</dbReference>
<comment type="caution">
    <text evidence="15">The sequence shown here is derived from an EMBL/GenBank/DDBJ whole genome shotgun (WGS) entry which is preliminary data.</text>
</comment>
<keyword evidence="6" id="KW-0964">Secreted</keyword>
<evidence type="ECO:0000256" key="8">
    <source>
        <dbReference type="ARBA" id="ARBA00023002"/>
    </source>
</evidence>
<evidence type="ECO:0000259" key="14">
    <source>
        <dbReference type="Pfam" id="PF07732"/>
    </source>
</evidence>
<dbReference type="PROSITE" id="PS00080">
    <property type="entry name" value="MULTICOPPER_OXIDASE2"/>
    <property type="match status" value="1"/>
</dbReference>
<gene>
    <name evidence="15" type="ORF">D9757_004454</name>
</gene>
<dbReference type="Pfam" id="PF07731">
    <property type="entry name" value="Cu-oxidase_2"/>
    <property type="match status" value="1"/>
</dbReference>
<dbReference type="PROSITE" id="PS00079">
    <property type="entry name" value="MULTICOPPER_OXIDASE1"/>
    <property type="match status" value="1"/>
</dbReference>
<dbReference type="InterPro" id="IPR008972">
    <property type="entry name" value="Cupredoxin"/>
</dbReference>
<evidence type="ECO:0000256" key="5">
    <source>
        <dbReference type="ARBA" id="ARBA00012297"/>
    </source>
</evidence>
<dbReference type="Pfam" id="PF00394">
    <property type="entry name" value="Cu-oxidase"/>
    <property type="match status" value="1"/>
</dbReference>
<dbReference type="GO" id="GO:0052716">
    <property type="term" value="F:hydroquinone:oxygen oxidoreductase activity"/>
    <property type="evidence" value="ECO:0007669"/>
    <property type="project" value="UniProtKB-EC"/>
</dbReference>
<dbReference type="InterPro" id="IPR011707">
    <property type="entry name" value="Cu-oxidase-like_N"/>
</dbReference>
<evidence type="ECO:0000256" key="1">
    <source>
        <dbReference type="ARBA" id="ARBA00000349"/>
    </source>
</evidence>
<feature type="domain" description="Plastocyanin-like" evidence="14">
    <location>
        <begin position="68"/>
        <end position="167"/>
    </location>
</feature>
<evidence type="ECO:0000259" key="13">
    <source>
        <dbReference type="Pfam" id="PF07731"/>
    </source>
</evidence>
<comment type="subcellular location">
    <subcellularLocation>
        <location evidence="3">Secreted</location>
    </subcellularLocation>
</comment>
<feature type="domain" description="Plastocyanin-like" evidence="13">
    <location>
        <begin position="474"/>
        <end position="573"/>
    </location>
</feature>
<dbReference type="PANTHER" id="PTHR11709">
    <property type="entry name" value="MULTI-COPPER OXIDASE"/>
    <property type="match status" value="1"/>
</dbReference>
<dbReference type="AlphaFoldDB" id="A0A8H5MEE5"/>
<evidence type="ECO:0000259" key="12">
    <source>
        <dbReference type="Pfam" id="PF00394"/>
    </source>
</evidence>
<accession>A0A8H5MEE5</accession>
<name>A0A8H5MEE5_9AGAR</name>
<reference evidence="15 16" key="1">
    <citation type="journal article" date="2020" name="ISME J.">
        <title>Uncovering the hidden diversity of litter-decomposition mechanisms in mushroom-forming fungi.</title>
        <authorList>
            <person name="Floudas D."/>
            <person name="Bentzer J."/>
            <person name="Ahren D."/>
            <person name="Johansson T."/>
            <person name="Persson P."/>
            <person name="Tunlid A."/>
        </authorList>
    </citation>
    <scope>NUCLEOTIDE SEQUENCE [LARGE SCALE GENOMIC DNA]</scope>
    <source>
        <strain evidence="15 16">CBS 406.79</strain>
    </source>
</reference>
<keyword evidence="16" id="KW-1185">Reference proteome</keyword>
<dbReference type="Gene3D" id="2.60.40.420">
    <property type="entry name" value="Cupredoxins - blue copper proteins"/>
    <property type="match status" value="3"/>
</dbReference>
<keyword evidence="11" id="KW-0325">Glycoprotein</keyword>
<keyword evidence="8" id="KW-0560">Oxidoreductase</keyword>
<dbReference type="Pfam" id="PF07732">
    <property type="entry name" value="Cu-oxidase_3"/>
    <property type="match status" value="1"/>
</dbReference>
<evidence type="ECO:0000256" key="3">
    <source>
        <dbReference type="ARBA" id="ARBA00004613"/>
    </source>
</evidence>
<evidence type="ECO:0000256" key="10">
    <source>
        <dbReference type="ARBA" id="ARBA00023157"/>
    </source>
</evidence>
<protein>
    <recommendedName>
        <fullName evidence="5">laccase</fullName>
        <ecNumber evidence="5">1.10.3.2</ecNumber>
    </recommendedName>
</protein>
<sequence length="592" mass="66525">MGIMLWSSKSLFFLIVLLIFLLYPLNLNWKRLEIFNSRPQTSRFHLSPATHALRPAGTRLYNFTLAEETLWPNGVQKKVFTINGLFPGPTIEVRSGDLLVVNVHNGLSEATSLHWHGIRHPPETQVQISPTMFRFLWSSTAHSGEYHSHYSTHRADGLFGALVVHPPVSLEEDGGHRQDELRSIRSTRFKRDAVARDSVLDQVMLVGDWYHRSGKEVLDWFQSLRSRGNEPVPDAVLNNGQQAFNCSKSIAKIICDPARGHTPTFALYPQHRNLVRFINTGSVADIHLSLDSHLLRVIEADGTDIQPVTVKELAIAPGQRYAVELVCIDRSMDRFWLRQRINYEDFKYPNVALDLESKSILTYGRSRTTEHPNSVAWSDIKPGEYLDALSLRPLDPSAAILPPADDVVMMYVTTMIRTSTGNRPFGYVNQTSWKPSSTDPILARADSAPSSKELIYSINPIPTNISSSLISSPSVVMDIVVNNLEDGPHPFHLHGHHFWPLYTYQAMIGPGSYRWDHPPTLPTTAPALRDTFVIPAKGHVIFRVKFDTPGLWLFHCHVLVHLQSGMGMIFDVMGDRIPLEDRINGASSCAAS</sequence>
<evidence type="ECO:0000256" key="2">
    <source>
        <dbReference type="ARBA" id="ARBA00001935"/>
    </source>
</evidence>
<evidence type="ECO:0000256" key="9">
    <source>
        <dbReference type="ARBA" id="ARBA00023008"/>
    </source>
</evidence>
<dbReference type="EMBL" id="JAACJN010000013">
    <property type="protein sequence ID" value="KAF5390849.1"/>
    <property type="molecule type" value="Genomic_DNA"/>
</dbReference>
<proteinExistence type="inferred from homology"/>
<evidence type="ECO:0000256" key="4">
    <source>
        <dbReference type="ARBA" id="ARBA00010609"/>
    </source>
</evidence>
<evidence type="ECO:0000313" key="16">
    <source>
        <dbReference type="Proteomes" id="UP000518752"/>
    </source>
</evidence>
<evidence type="ECO:0000256" key="6">
    <source>
        <dbReference type="ARBA" id="ARBA00022525"/>
    </source>
</evidence>
<feature type="domain" description="Plastocyanin-like" evidence="12">
    <location>
        <begin position="203"/>
        <end position="340"/>
    </location>
</feature>
<keyword evidence="9" id="KW-0186">Copper</keyword>
<dbReference type="InterPro" id="IPR002355">
    <property type="entry name" value="Cu_oxidase_Cu_BS"/>
</dbReference>
<dbReference type="SUPFAM" id="SSF49503">
    <property type="entry name" value="Cupredoxins"/>
    <property type="match status" value="3"/>
</dbReference>
<dbReference type="PANTHER" id="PTHR11709:SF394">
    <property type="entry name" value="FI03373P-RELATED"/>
    <property type="match status" value="1"/>
</dbReference>
<comment type="cofactor">
    <cofactor evidence="2">
        <name>Cu cation</name>
        <dbReference type="ChEBI" id="CHEBI:23378"/>
    </cofactor>
</comment>
<keyword evidence="7" id="KW-0479">Metal-binding</keyword>
<comment type="similarity">
    <text evidence="4">Belongs to the multicopper oxidase family.</text>
</comment>
<organism evidence="15 16">
    <name type="scientific">Collybiopsis confluens</name>
    <dbReference type="NCBI Taxonomy" id="2823264"/>
    <lineage>
        <taxon>Eukaryota</taxon>
        <taxon>Fungi</taxon>
        <taxon>Dikarya</taxon>
        <taxon>Basidiomycota</taxon>
        <taxon>Agaricomycotina</taxon>
        <taxon>Agaricomycetes</taxon>
        <taxon>Agaricomycetidae</taxon>
        <taxon>Agaricales</taxon>
        <taxon>Marasmiineae</taxon>
        <taxon>Omphalotaceae</taxon>
        <taxon>Collybiopsis</taxon>
    </lineage>
</organism>
<evidence type="ECO:0000256" key="7">
    <source>
        <dbReference type="ARBA" id="ARBA00022723"/>
    </source>
</evidence>
<dbReference type="GO" id="GO:0005507">
    <property type="term" value="F:copper ion binding"/>
    <property type="evidence" value="ECO:0007669"/>
    <property type="project" value="InterPro"/>
</dbReference>
<evidence type="ECO:0000313" key="15">
    <source>
        <dbReference type="EMBL" id="KAF5390849.1"/>
    </source>
</evidence>
<keyword evidence="10" id="KW-1015">Disulfide bond</keyword>
<dbReference type="OrthoDB" id="2121828at2759"/>
<dbReference type="Proteomes" id="UP000518752">
    <property type="component" value="Unassembled WGS sequence"/>
</dbReference>
<evidence type="ECO:0000256" key="11">
    <source>
        <dbReference type="ARBA" id="ARBA00023180"/>
    </source>
</evidence>
<dbReference type="GO" id="GO:0005576">
    <property type="term" value="C:extracellular region"/>
    <property type="evidence" value="ECO:0007669"/>
    <property type="project" value="UniProtKB-SubCell"/>
</dbReference>